<evidence type="ECO:0000313" key="2">
    <source>
        <dbReference type="Proteomes" id="UP000245626"/>
    </source>
</evidence>
<dbReference type="EMBL" id="KZ819779">
    <property type="protein sequence ID" value="PWN52404.1"/>
    <property type="molecule type" value="Genomic_DNA"/>
</dbReference>
<protein>
    <submittedName>
        <fullName evidence="1">Uncharacterized protein</fullName>
    </submittedName>
</protein>
<accession>A0ACD0P388</accession>
<organism evidence="1 2">
    <name type="scientific">Violaceomyces palustris</name>
    <dbReference type="NCBI Taxonomy" id="1673888"/>
    <lineage>
        <taxon>Eukaryota</taxon>
        <taxon>Fungi</taxon>
        <taxon>Dikarya</taxon>
        <taxon>Basidiomycota</taxon>
        <taxon>Ustilaginomycotina</taxon>
        <taxon>Ustilaginomycetes</taxon>
        <taxon>Violaceomycetales</taxon>
        <taxon>Violaceomycetaceae</taxon>
        <taxon>Violaceomyces</taxon>
    </lineage>
</organism>
<sequence length="517" mass="56720">MSSKSKPKTPSKQAQALSTHRFQDRRQQRMRGAGNHAAIQRNFQFKPPSSNSTATASSNQVQSTLDIRRDRPSTKTTSTNNTTTASYQAKRRIPTSSTPAASRSRRNRNSTSLSTLRQDDPEESQAARAEDDVSALGSQASDDDDDGSGAGGDDNAPLPSPPSEISARQPDLSLPEIPLPPPSIDQASARRSARRAASNMASTSRLSNMTASSNQVSFALPPAAGDESLVSNQDSPAANAAKRGAELRRLRRQASPTDGHPHASDSIMSKRPRSGPKPGGDGPAKGKGRSGQGPVAKKRKRSDKIMEEPVYEEEEDDDEGDVTLQESRIQAGGGGGPVSGVSAASWNQRGKGQKEFKKRLNKALSLVFCNEENFEQGGESGYDFETSTRKKRMRMLNDADVIWSVLDEELKVATESQAAQASKNALKAIRKSTRSTFSNLSFMTDQRTELIGQLIKSRKRKKELRRQVYQARMRVVERVRKEEYLKAEIFRLRRIKENTKSDEAFLSGLRRACKAWT</sequence>
<gene>
    <name evidence="1" type="ORF">IE53DRAFT_385158</name>
</gene>
<name>A0ACD0P388_9BASI</name>
<proteinExistence type="predicted"/>
<reference evidence="1 2" key="1">
    <citation type="journal article" date="2018" name="Mol. Biol. Evol.">
        <title>Broad Genomic Sampling Reveals a Smut Pathogenic Ancestry of the Fungal Clade Ustilaginomycotina.</title>
        <authorList>
            <person name="Kijpornyongpan T."/>
            <person name="Mondo S.J."/>
            <person name="Barry K."/>
            <person name="Sandor L."/>
            <person name="Lee J."/>
            <person name="Lipzen A."/>
            <person name="Pangilinan J."/>
            <person name="LaButti K."/>
            <person name="Hainaut M."/>
            <person name="Henrissat B."/>
            <person name="Grigoriev I.V."/>
            <person name="Spatafora J.W."/>
            <person name="Aime M.C."/>
        </authorList>
    </citation>
    <scope>NUCLEOTIDE SEQUENCE [LARGE SCALE GENOMIC DNA]</scope>
    <source>
        <strain evidence="1 2">SA 807</strain>
    </source>
</reference>
<keyword evidence="2" id="KW-1185">Reference proteome</keyword>
<evidence type="ECO:0000313" key="1">
    <source>
        <dbReference type="EMBL" id="PWN52404.1"/>
    </source>
</evidence>
<dbReference type="Proteomes" id="UP000245626">
    <property type="component" value="Unassembled WGS sequence"/>
</dbReference>